<reference evidence="13" key="1">
    <citation type="journal article" date="2023" name="G3 (Bethesda)">
        <title>Whole genome assembly and annotation of the endangered Caribbean coral Acropora cervicornis.</title>
        <authorList>
            <person name="Selwyn J.D."/>
            <person name="Vollmer S.V."/>
        </authorList>
    </citation>
    <scope>NUCLEOTIDE SEQUENCE</scope>
    <source>
        <strain evidence="13">K2</strain>
    </source>
</reference>
<feature type="compositionally biased region" description="Basic and acidic residues" evidence="10">
    <location>
        <begin position="719"/>
        <end position="732"/>
    </location>
</feature>
<keyword evidence="7" id="KW-0325">Glycoprotein</keyword>
<feature type="transmembrane region" description="Helical" evidence="11">
    <location>
        <begin position="597"/>
        <end position="614"/>
    </location>
</feature>
<name>A0AAD9UUE5_ACRCE</name>
<feature type="transmembrane region" description="Helical" evidence="11">
    <location>
        <begin position="1363"/>
        <end position="1384"/>
    </location>
</feature>
<dbReference type="InterPro" id="IPR001024">
    <property type="entry name" value="PLAT/LH2_dom"/>
</dbReference>
<keyword evidence="6 11" id="KW-0472">Membrane</keyword>
<dbReference type="InterPro" id="IPR046791">
    <property type="entry name" value="Polycystin_dom"/>
</dbReference>
<feature type="region of interest" description="Disordered" evidence="10">
    <location>
        <begin position="700"/>
        <end position="732"/>
    </location>
</feature>
<feature type="transmembrane region" description="Helical" evidence="11">
    <location>
        <begin position="342"/>
        <end position="366"/>
    </location>
</feature>
<dbReference type="Gene3D" id="1.10.3210.10">
    <property type="entry name" value="Hypothetical protein af1432"/>
    <property type="match status" value="1"/>
</dbReference>
<protein>
    <submittedName>
        <fullName evidence="13">Deoxynucleoside triphosphate triphosphohydrolase SAMHD1</fullName>
    </submittedName>
</protein>
<feature type="compositionally biased region" description="Basic and acidic residues" evidence="10">
    <location>
        <begin position="659"/>
        <end position="679"/>
    </location>
</feature>
<comment type="subcellular location">
    <subcellularLocation>
        <location evidence="1">Membrane</location>
        <topology evidence="1">Multi-pass membrane protein</topology>
    </subcellularLocation>
</comment>
<feature type="transmembrane region" description="Helical" evidence="11">
    <location>
        <begin position="946"/>
        <end position="966"/>
    </location>
</feature>
<dbReference type="Gene3D" id="2.60.60.20">
    <property type="entry name" value="PLAT/LH2 domain"/>
    <property type="match status" value="1"/>
</dbReference>
<evidence type="ECO:0000256" key="8">
    <source>
        <dbReference type="PIRSR" id="PIRSR603915-2"/>
    </source>
</evidence>
<dbReference type="GO" id="GO:0005509">
    <property type="term" value="F:calcium ion binding"/>
    <property type="evidence" value="ECO:0007669"/>
    <property type="project" value="InterPro"/>
</dbReference>
<dbReference type="PANTHER" id="PTHR10877">
    <property type="entry name" value="POLYCYSTIN FAMILY MEMBER"/>
    <property type="match status" value="1"/>
</dbReference>
<dbReference type="Pfam" id="PF08016">
    <property type="entry name" value="PKD_channel"/>
    <property type="match status" value="1"/>
</dbReference>
<accession>A0AAD9UUE5</accession>
<feature type="domain" description="PLAT" evidence="12">
    <location>
        <begin position="392"/>
        <end position="509"/>
    </location>
</feature>
<evidence type="ECO:0000256" key="2">
    <source>
        <dbReference type="ARBA" id="ARBA00007200"/>
    </source>
</evidence>
<comment type="similarity">
    <text evidence="2">Belongs to the polycystin family.</text>
</comment>
<reference evidence="13" key="2">
    <citation type="journal article" date="2023" name="Science">
        <title>Genomic signatures of disease resistance in endangered staghorn corals.</title>
        <authorList>
            <person name="Vollmer S.V."/>
            <person name="Selwyn J.D."/>
            <person name="Despard B.A."/>
            <person name="Roesel C.L."/>
        </authorList>
    </citation>
    <scope>NUCLEOTIDE SEQUENCE</scope>
    <source>
        <strain evidence="13">K2</strain>
    </source>
</reference>
<evidence type="ECO:0000256" key="3">
    <source>
        <dbReference type="ARBA" id="ARBA00022692"/>
    </source>
</evidence>
<evidence type="ECO:0000313" key="14">
    <source>
        <dbReference type="Proteomes" id="UP001249851"/>
    </source>
</evidence>
<dbReference type="InterPro" id="IPR036392">
    <property type="entry name" value="PLAT/LH2_dom_sf"/>
</dbReference>
<dbReference type="Pfam" id="PF01477">
    <property type="entry name" value="PLAT"/>
    <property type="match status" value="1"/>
</dbReference>
<dbReference type="PANTHER" id="PTHR10877:SF150">
    <property type="entry name" value="REJ DOMAIN-CONTAINING PROTEIN"/>
    <property type="match status" value="1"/>
</dbReference>
<dbReference type="EMBL" id="JARQWQ010000117">
    <property type="protein sequence ID" value="KAK2550010.1"/>
    <property type="molecule type" value="Genomic_DNA"/>
</dbReference>
<evidence type="ECO:0000256" key="7">
    <source>
        <dbReference type="ARBA" id="ARBA00023180"/>
    </source>
</evidence>
<dbReference type="Proteomes" id="UP001249851">
    <property type="component" value="Unassembled WGS sequence"/>
</dbReference>
<feature type="transmembrane region" description="Helical" evidence="11">
    <location>
        <begin position="1319"/>
        <end position="1342"/>
    </location>
</feature>
<evidence type="ECO:0000259" key="12">
    <source>
        <dbReference type="PROSITE" id="PS50095"/>
    </source>
</evidence>
<evidence type="ECO:0000256" key="6">
    <source>
        <dbReference type="ARBA" id="ARBA00023136"/>
    </source>
</evidence>
<keyword evidence="5 11" id="KW-1133">Transmembrane helix</keyword>
<feature type="region of interest" description="Disordered" evidence="10">
    <location>
        <begin position="869"/>
        <end position="893"/>
    </location>
</feature>
<dbReference type="GO" id="GO:0050982">
    <property type="term" value="P:detection of mechanical stimulus"/>
    <property type="evidence" value="ECO:0007669"/>
    <property type="project" value="TreeGrafter"/>
</dbReference>
<dbReference type="GO" id="GO:0005262">
    <property type="term" value="F:calcium channel activity"/>
    <property type="evidence" value="ECO:0007669"/>
    <property type="project" value="TreeGrafter"/>
</dbReference>
<sequence>MFDALFIPAARPGVTWKHEMASVMMFDHMVEVNDLLPTFKKYDLTEKDVIFIKELIAGTALDRDGDQFDYFSRDCHNLGISNSFDHKRYMKFARVIDVKGKRQICVRDKEAGNLYDMFHTRNSLFRRAYHHKTSNIVERIKMLSISESIDDMEAYTQLTDHEEIPDITDAILNFWQGGPHISADDFIVEIVTFDYGMRDRNPMDELRFYAKNAPDVPMIKRKDEASFALSSFPRRCFVQWCLGQKCTTPKSGDALVELTPMKSSQDMDLLTLVAWKDANSLSIRQNCSSSAWRERCERKCYKKLIGVFAIYRQVDAMNISTNLTIAVPLTEELQADSAERDILMTIVFFGVTAGVMSILFIGFLYVRRKESNERKTAGVTVVPQQSLHRCPQFYLLMFYTASGRHSGTTANVFCRMYGNHRKSKPVVLRDPNRAMFQASSVSSFLVTLSHSLNEIKEIHIWHDISGPHPPWFLEDVVICHLNTNVTWYFEANRWLDVSAGSKEVECRLRPLKRNVYLRTKTLFDAKLDDNLKNEHLWFAPLRSKKIQKFGKSDKIMCGLTVTGIMILLATILADSTQSLFPEASLRLGPWKLRVGDVYRATICAGIAFFFRLFLEFLFKNSERKTILPSFEMNVNEHIENYFQRLNAIEFVEGNNDDSCEGHREDERFKDSANSEDKHDTMKVEKDEANQYIESGLDDFSSAVNANSNENENDLSSTKSRSEVTQEVLSNKDAEVEGSIYRVTSVKEEHLPDNEPEDLNCSSEGFLTDPSLMKAACDGAVADKIHDYNAHKDKITKSKETKDVVNSQDIGELIDCLGHLPERETLIEILEGDNYVSEDDGNIAKDNEESPKQNDLSFESDEVIVEFSRPENDAIESSTSEEDNTTEISTDTLSKRSKRFSNPDKISKLWKQLPFPHQLLDEYGIKKLQSVVPRVPYIVLRITRAQCLIVPFLCTIVTIAMGLRWPGSTAGSWIMTFVVAFIGQIFILETLYSLLHAIYFATWCQRPVREEDLLNQISNKAWVNETEELSYFSDAVVDDNEDELIPRPPTQEDIQEAQRLAGRDRELEDVVKMLSFDVLFLFLLILISMGNRDAFSYPSRVGMENTFNITRSFSGQVKNTETFWKWLVNDTIPVLLFDPLDKTPNEGKHHFLTDGYTYLLGTAILRQQRTKPGLSCDFPDVPQRVLPECHQLFLTKDNEDKTDYYQGWKVGKTSHDTGDSSPWKYSSGGESGTDYSSLGRTNSFHGGGYIVRLSSEREAALKQLNSLKASGWVDQLTRVVFLEFSTYNANVNILSALVFSTEFSSYGAALPYFEMYSFRLFRYFTTFQFLYLVCEIIFVVFVVQLIDRVGHQIYRDCLSYFTSFWNYTDLLLILFSLVNIALYAVRSIYLSNAIEAIRKNPNTFYGFLSVAFYDEYIAYISCIIFLIPCLQFMKFLKFNKNFMIFYATLERIGSDICGFASLFLVSLLSFTNWSYSLLKTVAEPFSTFLGTFYSMISLLLGKFSFRLLSPGPAMAAQVGPLFTYSFTCTNVFFLLNIILAIITLGFAEAQSDERFQESEYEVVKFIVNYAKERLGLLPPYIPPPPKITPPAKERHYTYFQWKLCTRYVTRSQFPRLMRFANSTYLEDFVDELEIVANVLNLKMSRQVLEEMLRREQSATIFVQ</sequence>
<feature type="disulfide bond" evidence="8">
    <location>
        <begin position="1175"/>
        <end position="1188"/>
    </location>
</feature>
<evidence type="ECO:0000256" key="11">
    <source>
        <dbReference type="SAM" id="Phobius"/>
    </source>
</evidence>
<organism evidence="13 14">
    <name type="scientific">Acropora cervicornis</name>
    <name type="common">Staghorn coral</name>
    <dbReference type="NCBI Taxonomy" id="6130"/>
    <lineage>
        <taxon>Eukaryota</taxon>
        <taxon>Metazoa</taxon>
        <taxon>Cnidaria</taxon>
        <taxon>Anthozoa</taxon>
        <taxon>Hexacorallia</taxon>
        <taxon>Scleractinia</taxon>
        <taxon>Astrocoeniina</taxon>
        <taxon>Acroporidae</taxon>
        <taxon>Acropora</taxon>
    </lineage>
</organism>
<gene>
    <name evidence="13" type="ORF">P5673_029466</name>
</gene>
<feature type="transmembrane region" description="Helical" evidence="11">
    <location>
        <begin position="972"/>
        <end position="998"/>
    </location>
</feature>
<evidence type="ECO:0000256" key="10">
    <source>
        <dbReference type="SAM" id="MobiDB-lite"/>
    </source>
</evidence>
<comment type="caution">
    <text evidence="9">Lacks conserved residue(s) required for the propagation of feature annotation.</text>
</comment>
<dbReference type="PROSITE" id="PS50095">
    <property type="entry name" value="PLAT"/>
    <property type="match status" value="1"/>
</dbReference>
<evidence type="ECO:0000256" key="4">
    <source>
        <dbReference type="ARBA" id="ARBA00022729"/>
    </source>
</evidence>
<evidence type="ECO:0000256" key="5">
    <source>
        <dbReference type="ARBA" id="ARBA00022989"/>
    </source>
</evidence>
<dbReference type="InterPro" id="IPR013122">
    <property type="entry name" value="PKD1_2_channel"/>
</dbReference>
<feature type="transmembrane region" description="Helical" evidence="11">
    <location>
        <begin position="1520"/>
        <end position="1546"/>
    </location>
</feature>
<feature type="transmembrane region" description="Helical" evidence="11">
    <location>
        <begin position="1455"/>
        <end position="1474"/>
    </location>
</feature>
<proteinExistence type="inferred from homology"/>
<evidence type="ECO:0000256" key="9">
    <source>
        <dbReference type="PROSITE-ProRule" id="PRU00152"/>
    </source>
</evidence>
<keyword evidence="14" id="KW-1185">Reference proteome</keyword>
<keyword evidence="3 11" id="KW-0812">Transmembrane</keyword>
<feature type="transmembrane region" description="Helical" evidence="11">
    <location>
        <begin position="1480"/>
        <end position="1499"/>
    </location>
</feature>
<dbReference type="PRINTS" id="PR01433">
    <property type="entry name" value="POLYCYSTIN2"/>
</dbReference>
<dbReference type="SUPFAM" id="SSF109604">
    <property type="entry name" value="HD-domain/PDEase-like"/>
    <property type="match status" value="1"/>
</dbReference>
<keyword evidence="4" id="KW-0732">Signal</keyword>
<feature type="transmembrane region" description="Helical" evidence="11">
    <location>
        <begin position="555"/>
        <end position="573"/>
    </location>
</feature>
<evidence type="ECO:0000256" key="1">
    <source>
        <dbReference type="ARBA" id="ARBA00004141"/>
    </source>
</evidence>
<comment type="caution">
    <text evidence="13">The sequence shown here is derived from an EMBL/GenBank/DDBJ whole genome shotgun (WGS) entry which is preliminary data.</text>
</comment>
<dbReference type="InterPro" id="IPR003915">
    <property type="entry name" value="PKD_2"/>
</dbReference>
<feature type="region of interest" description="Disordered" evidence="10">
    <location>
        <begin position="655"/>
        <end position="679"/>
    </location>
</feature>
<evidence type="ECO:0000313" key="13">
    <source>
        <dbReference type="EMBL" id="KAK2550010.1"/>
    </source>
</evidence>
<dbReference type="SUPFAM" id="SSF49723">
    <property type="entry name" value="Lipase/lipooxygenase domain (PLAT/LH2 domain)"/>
    <property type="match status" value="1"/>
</dbReference>
<dbReference type="Pfam" id="PF20519">
    <property type="entry name" value="Polycystin_dom"/>
    <property type="match status" value="1"/>
</dbReference>
<dbReference type="InterPro" id="IPR051223">
    <property type="entry name" value="Polycystin"/>
</dbReference>
<feature type="compositionally biased region" description="Low complexity" evidence="10">
    <location>
        <begin position="700"/>
        <end position="716"/>
    </location>
</feature>
<dbReference type="GO" id="GO:0016020">
    <property type="term" value="C:membrane"/>
    <property type="evidence" value="ECO:0007669"/>
    <property type="project" value="UniProtKB-SubCell"/>
</dbReference>